<comment type="caution">
    <text evidence="2">The sequence shown here is derived from an EMBL/GenBank/DDBJ whole genome shotgun (WGS) entry which is preliminary data.</text>
</comment>
<protein>
    <submittedName>
        <fullName evidence="2">Uncharacterized protein</fullName>
    </submittedName>
</protein>
<accession>A0ABS8RH49</accession>
<evidence type="ECO:0000313" key="2">
    <source>
        <dbReference type="EMBL" id="MCD7446179.1"/>
    </source>
</evidence>
<dbReference type="Proteomes" id="UP000823775">
    <property type="component" value="Unassembled WGS sequence"/>
</dbReference>
<organism evidence="2 3">
    <name type="scientific">Datura stramonium</name>
    <name type="common">Jimsonweed</name>
    <name type="synonym">Common thornapple</name>
    <dbReference type="NCBI Taxonomy" id="4076"/>
    <lineage>
        <taxon>Eukaryota</taxon>
        <taxon>Viridiplantae</taxon>
        <taxon>Streptophyta</taxon>
        <taxon>Embryophyta</taxon>
        <taxon>Tracheophyta</taxon>
        <taxon>Spermatophyta</taxon>
        <taxon>Magnoliopsida</taxon>
        <taxon>eudicotyledons</taxon>
        <taxon>Gunneridae</taxon>
        <taxon>Pentapetalae</taxon>
        <taxon>asterids</taxon>
        <taxon>lamiids</taxon>
        <taxon>Solanales</taxon>
        <taxon>Solanaceae</taxon>
        <taxon>Solanoideae</taxon>
        <taxon>Datureae</taxon>
        <taxon>Datura</taxon>
    </lineage>
</organism>
<gene>
    <name evidence="2" type="ORF">HAX54_045236</name>
</gene>
<evidence type="ECO:0000313" key="3">
    <source>
        <dbReference type="Proteomes" id="UP000823775"/>
    </source>
</evidence>
<sequence length="118" mass="13380">MALDAVCPSEEGYFLGAMQNHLGVDQRTKKMKNNKAKRNKNWKRKKGEENNDEVVSLMTPYILENPTSLERERKDPFGILFLACPAQIAMHSVLCQHQASARPIISLIFPYLPLLLAP</sequence>
<dbReference type="EMBL" id="JACEIK010000007">
    <property type="protein sequence ID" value="MCD7446179.1"/>
    <property type="molecule type" value="Genomic_DNA"/>
</dbReference>
<reference evidence="2 3" key="1">
    <citation type="journal article" date="2021" name="BMC Genomics">
        <title>Datura genome reveals duplications of psychoactive alkaloid biosynthetic genes and high mutation rate following tissue culture.</title>
        <authorList>
            <person name="Rajewski A."/>
            <person name="Carter-House D."/>
            <person name="Stajich J."/>
            <person name="Litt A."/>
        </authorList>
    </citation>
    <scope>NUCLEOTIDE SEQUENCE [LARGE SCALE GENOMIC DNA]</scope>
    <source>
        <strain evidence="2">AR-01</strain>
    </source>
</reference>
<name>A0ABS8RH49_DATST</name>
<proteinExistence type="predicted"/>
<evidence type="ECO:0000256" key="1">
    <source>
        <dbReference type="SAM" id="MobiDB-lite"/>
    </source>
</evidence>
<feature type="region of interest" description="Disordered" evidence="1">
    <location>
        <begin position="30"/>
        <end position="49"/>
    </location>
</feature>
<keyword evidence="3" id="KW-1185">Reference proteome</keyword>
<feature type="compositionally biased region" description="Basic residues" evidence="1">
    <location>
        <begin position="30"/>
        <end position="45"/>
    </location>
</feature>